<evidence type="ECO:0000313" key="2">
    <source>
        <dbReference type="EMBL" id="GAA4746924.1"/>
    </source>
</evidence>
<evidence type="ECO:0000313" key="3">
    <source>
        <dbReference type="Proteomes" id="UP001500121"/>
    </source>
</evidence>
<dbReference type="EMBL" id="BAABLP010000004">
    <property type="protein sequence ID" value="GAA4746924.1"/>
    <property type="molecule type" value="Genomic_DNA"/>
</dbReference>
<evidence type="ECO:0008006" key="4">
    <source>
        <dbReference type="Google" id="ProtNLM"/>
    </source>
</evidence>
<dbReference type="RefSeq" id="WP_345480889.1">
    <property type="nucleotide sequence ID" value="NZ_BAABLP010000004.1"/>
</dbReference>
<gene>
    <name evidence="2" type="ORF">GCM10025783_18750</name>
</gene>
<proteinExistence type="predicted"/>
<feature type="region of interest" description="Disordered" evidence="1">
    <location>
        <begin position="1"/>
        <end position="75"/>
    </location>
</feature>
<evidence type="ECO:0000256" key="1">
    <source>
        <dbReference type="SAM" id="MobiDB-lite"/>
    </source>
</evidence>
<accession>A0ABP8Z5F2</accession>
<protein>
    <recommendedName>
        <fullName evidence="4">SHOCT domain-containing protein</fullName>
    </recommendedName>
</protein>
<name>A0ABP8Z5F2_9MICO</name>
<keyword evidence="3" id="KW-1185">Reference proteome</keyword>
<dbReference type="Proteomes" id="UP001500121">
    <property type="component" value="Unassembled WGS sequence"/>
</dbReference>
<organism evidence="2 3">
    <name type="scientific">Amnibacterium soli</name>
    <dbReference type="NCBI Taxonomy" id="1282736"/>
    <lineage>
        <taxon>Bacteria</taxon>
        <taxon>Bacillati</taxon>
        <taxon>Actinomycetota</taxon>
        <taxon>Actinomycetes</taxon>
        <taxon>Micrococcales</taxon>
        <taxon>Microbacteriaceae</taxon>
        <taxon>Amnibacterium</taxon>
    </lineage>
</organism>
<comment type="caution">
    <text evidence="2">The sequence shown here is derived from an EMBL/GenBank/DDBJ whole genome shotgun (WGS) entry which is preliminary data.</text>
</comment>
<sequence>MTDDHSSHDGAPLDEAGSGDLLNPPGPVEGEPDLGPAPDAAADDDGAPEAGAPAGGGSAQPDQYPEELRRLSEIAGEAMQNMLEHYDKVLSPSLDALRRAIANSVPTSTIAPEVFKDFQIPGVADMSRNLSKQLDGIVRSAVPRLSISRVEASKLFSVTPGRISQIAKAAEGLQKDFQERFPTPALPHVLDVEVQRLADIVRRRTAAAPTAAPTAPPAEGGDVVAGLERLASLNERGLLTDDEFRTAKAKLLGE</sequence>
<reference evidence="3" key="1">
    <citation type="journal article" date="2019" name="Int. J. Syst. Evol. Microbiol.">
        <title>The Global Catalogue of Microorganisms (GCM) 10K type strain sequencing project: providing services to taxonomists for standard genome sequencing and annotation.</title>
        <authorList>
            <consortium name="The Broad Institute Genomics Platform"/>
            <consortium name="The Broad Institute Genome Sequencing Center for Infectious Disease"/>
            <person name="Wu L."/>
            <person name="Ma J."/>
        </authorList>
    </citation>
    <scope>NUCLEOTIDE SEQUENCE [LARGE SCALE GENOMIC DNA]</scope>
    <source>
        <strain evidence="3">JCM 19015</strain>
    </source>
</reference>